<dbReference type="RefSeq" id="WP_064983141.1">
    <property type="nucleotide sequence ID" value="NZ_CP033507.1"/>
</dbReference>
<dbReference type="InterPro" id="IPR054612">
    <property type="entry name" value="Phage_capsid-like_C"/>
</dbReference>
<keyword evidence="2" id="KW-1188">Viral release from host cell</keyword>
<dbReference type="InterPro" id="IPR024455">
    <property type="entry name" value="Phage_capsid"/>
</dbReference>
<feature type="domain" description="Phage capsid-like C-terminal" evidence="6">
    <location>
        <begin position="389"/>
        <end position="608"/>
    </location>
</feature>
<reference evidence="7 8" key="1">
    <citation type="submission" date="2018-09" db="EMBL/GenBank/DDBJ databases">
        <title>Mesorhizobium carmichaelinearum sp. nov. isolated from Carmichaelinea spp. root nodules in New Zealand.</title>
        <authorList>
            <person name="De Meyer S.E."/>
        </authorList>
    </citation>
    <scope>NUCLEOTIDE SEQUENCE [LARGE SCALE GENOMIC DNA]</scope>
    <source>
        <strain evidence="7 8">LMG 28313</strain>
    </source>
</reference>
<dbReference type="InterPro" id="IPR054613">
    <property type="entry name" value="Peptidase_S78_dom"/>
</dbReference>
<accession>A0A6M7TM58</accession>
<proteinExistence type="predicted"/>
<keyword evidence="3" id="KW-0645">Protease</keyword>
<evidence type="ECO:0000256" key="4">
    <source>
        <dbReference type="ARBA" id="ARBA00022801"/>
    </source>
</evidence>
<dbReference type="SUPFAM" id="SSF56563">
    <property type="entry name" value="Major capsid protein gp5"/>
    <property type="match status" value="1"/>
</dbReference>
<evidence type="ECO:0000256" key="2">
    <source>
        <dbReference type="ARBA" id="ARBA00022612"/>
    </source>
</evidence>
<evidence type="ECO:0000313" key="7">
    <source>
        <dbReference type="EMBL" id="RJT37916.1"/>
    </source>
</evidence>
<dbReference type="GO" id="GO:0008233">
    <property type="term" value="F:peptidase activity"/>
    <property type="evidence" value="ECO:0007669"/>
    <property type="project" value="UniProtKB-KW"/>
</dbReference>
<dbReference type="NCBIfam" id="TIGR01554">
    <property type="entry name" value="major_cap_HK97"/>
    <property type="match status" value="1"/>
</dbReference>
<sequence length="655" mass="69979">MNRAYSVLDVKSVDTENRIIRGTATTPTPDRMGDIVEPMGVEFKNPMPLLWQHQSDKPVGTVKFDKPTKNGITFEAKLAQITEPGTLKDRVDEAWQSVKAGLVSAVSIGFRAIEYAFIEGTGGVRFISSEVMELSLVTIPANADATISQIKSIDTKIRAATGISDGEGRPVPPPATREKPTTTVKSLPKEGTKMKQTIAEQISAFEATRQAKSADMDKIMDGAAEKGETLDAEQKETYDTLSGEVKEIDEHLGRLREREKNVIATAKAVGGSSEAEGTRSRQPGIIQVKQNAPKGTGFVRLLSARFMAKEDGCSPYDIAISRGWGSELAELLKTPKHVIKAAVAAASTTDSAWAGPLVTYNNLQNEFLELLRPKTLIGRIPGLRAVPFNVKVPSETGETTGYWVGQGSPKPVSAGALATVTLDFNKIAGITFLTQELLRFSQPSAEAVMINSLTKAIIKLMDNDFLDPSKAVVTGVSPASITNTATPITASGITADAFRADFGRLLALYTASNYTLDDLVIVMSQTQALRLALLRNDFGGREFPDINKDGGFIEGVPVVTSENVAANGGSPADGRIIVALAANSILIADDGGVEVDVSTEASIQTDSAPDSPVTASTQLVSLWQNNLVGIRCERYVTWVKARTGAVQYITGGNYG</sequence>
<evidence type="ECO:0000256" key="1">
    <source>
        <dbReference type="ARBA" id="ARBA00004328"/>
    </source>
</evidence>
<evidence type="ECO:0000259" key="5">
    <source>
        <dbReference type="Pfam" id="PF04586"/>
    </source>
</evidence>
<keyword evidence="4" id="KW-0378">Hydrolase</keyword>
<comment type="caution">
    <text evidence="7">The sequence shown here is derived from an EMBL/GenBank/DDBJ whole genome shotgun (WGS) entry which is preliminary data.</text>
</comment>
<name>A0A6M7TM58_9HYPH</name>
<evidence type="ECO:0000259" key="6">
    <source>
        <dbReference type="Pfam" id="PF05065"/>
    </source>
</evidence>
<protein>
    <submittedName>
        <fullName evidence="7">Phage major capsid protein</fullName>
    </submittedName>
</protein>
<dbReference type="Pfam" id="PF04586">
    <property type="entry name" value="Peptidase_S78"/>
    <property type="match status" value="1"/>
</dbReference>
<dbReference type="AlphaFoldDB" id="A0A6M7TM58"/>
<comment type="subcellular location">
    <subcellularLocation>
        <location evidence="1">Virion</location>
    </subcellularLocation>
</comment>
<dbReference type="Gene3D" id="3.30.2400.10">
    <property type="entry name" value="Major capsid protein gp5"/>
    <property type="match status" value="1"/>
</dbReference>
<keyword evidence="8" id="KW-1185">Reference proteome</keyword>
<dbReference type="Gene3D" id="3.30.2320.10">
    <property type="entry name" value="hypothetical protein PF0899 domain"/>
    <property type="match status" value="1"/>
</dbReference>
<organism evidence="7 8">
    <name type="scientific">Mesorhizobium jarvisii</name>
    <dbReference type="NCBI Taxonomy" id="1777867"/>
    <lineage>
        <taxon>Bacteria</taxon>
        <taxon>Pseudomonadati</taxon>
        <taxon>Pseudomonadota</taxon>
        <taxon>Alphaproteobacteria</taxon>
        <taxon>Hyphomicrobiales</taxon>
        <taxon>Phyllobacteriaceae</taxon>
        <taxon>Mesorhizobium</taxon>
    </lineage>
</organism>
<dbReference type="Proteomes" id="UP000275530">
    <property type="component" value="Unassembled WGS sequence"/>
</dbReference>
<evidence type="ECO:0000256" key="3">
    <source>
        <dbReference type="ARBA" id="ARBA00022670"/>
    </source>
</evidence>
<dbReference type="EMBL" id="QZXA01000001">
    <property type="protein sequence ID" value="RJT37916.1"/>
    <property type="molecule type" value="Genomic_DNA"/>
</dbReference>
<gene>
    <name evidence="7" type="ORF">D3242_01320</name>
</gene>
<feature type="domain" description="Prohead serine protease" evidence="5">
    <location>
        <begin position="45"/>
        <end position="152"/>
    </location>
</feature>
<dbReference type="Pfam" id="PF05065">
    <property type="entry name" value="Phage_capsid"/>
    <property type="match status" value="1"/>
</dbReference>
<dbReference type="GO" id="GO:0006508">
    <property type="term" value="P:proteolysis"/>
    <property type="evidence" value="ECO:0007669"/>
    <property type="project" value="UniProtKB-KW"/>
</dbReference>
<evidence type="ECO:0000313" key="8">
    <source>
        <dbReference type="Proteomes" id="UP000275530"/>
    </source>
</evidence>